<dbReference type="EMBL" id="JBHSWV010000059">
    <property type="protein sequence ID" value="MFC6764198.1"/>
    <property type="molecule type" value="Genomic_DNA"/>
</dbReference>
<dbReference type="PANTHER" id="PTHR33055">
    <property type="entry name" value="TRANSPOSASE FOR INSERTION SEQUENCE ELEMENT IS1111A"/>
    <property type="match status" value="1"/>
</dbReference>
<comment type="caution">
    <text evidence="2">The sequence shown here is derived from an EMBL/GenBank/DDBJ whole genome shotgun (WGS) entry which is preliminary data.</text>
</comment>
<evidence type="ECO:0000259" key="1">
    <source>
        <dbReference type="Pfam" id="PF01548"/>
    </source>
</evidence>
<keyword evidence="3" id="KW-1185">Reference proteome</keyword>
<gene>
    <name evidence="2" type="ORF">ACFQE6_03765</name>
</gene>
<feature type="domain" description="Transposase IS110-like N-terminal" evidence="1">
    <location>
        <begin position="7"/>
        <end position="130"/>
    </location>
</feature>
<protein>
    <submittedName>
        <fullName evidence="2">Transposase</fullName>
    </submittedName>
</protein>
<dbReference type="RefSeq" id="WP_273737282.1">
    <property type="nucleotide sequence ID" value="NZ_JAQIVI010000059.1"/>
</dbReference>
<proteinExistence type="predicted"/>
<dbReference type="AlphaFoldDB" id="A0ABD5SGI4"/>
<evidence type="ECO:0000313" key="2">
    <source>
        <dbReference type="EMBL" id="MFC6764198.1"/>
    </source>
</evidence>
<dbReference type="InterPro" id="IPR002525">
    <property type="entry name" value="Transp_IS110-like_N"/>
</dbReference>
<dbReference type="Proteomes" id="UP001596383">
    <property type="component" value="Unassembled WGS sequence"/>
</dbReference>
<accession>A0ABD5SGI4</accession>
<dbReference type="InterPro" id="IPR047650">
    <property type="entry name" value="Transpos_IS110"/>
</dbReference>
<dbReference type="Pfam" id="PF01548">
    <property type="entry name" value="DEDD_Tnp_IS110"/>
    <property type="match status" value="1"/>
</dbReference>
<sequence length="150" mass="16813">MSETPYIGMDCHDGHSQVAVMASDGTILDERRVTDSALAEFAGSPVASMATGFYRHVYETLDEHMDVTLVNPKKTRVIAEASVKTDNIDAQMLAHLLRANLLAESYVPPREICEQRDLVRTRKTLVETLTVRSYSESTYILPNEGRFHPE</sequence>
<organism evidence="2 3">
    <name type="scientific">Natrinema soli</name>
    <dbReference type="NCBI Taxonomy" id="1930624"/>
    <lineage>
        <taxon>Archaea</taxon>
        <taxon>Methanobacteriati</taxon>
        <taxon>Methanobacteriota</taxon>
        <taxon>Stenosarchaea group</taxon>
        <taxon>Halobacteria</taxon>
        <taxon>Halobacteriales</taxon>
        <taxon>Natrialbaceae</taxon>
        <taxon>Natrinema</taxon>
    </lineage>
</organism>
<evidence type="ECO:0000313" key="3">
    <source>
        <dbReference type="Proteomes" id="UP001596383"/>
    </source>
</evidence>
<name>A0ABD5SGI4_9EURY</name>
<reference evidence="2 3" key="1">
    <citation type="journal article" date="2019" name="Int. J. Syst. Evol. Microbiol.">
        <title>The Global Catalogue of Microorganisms (GCM) 10K type strain sequencing project: providing services to taxonomists for standard genome sequencing and annotation.</title>
        <authorList>
            <consortium name="The Broad Institute Genomics Platform"/>
            <consortium name="The Broad Institute Genome Sequencing Center for Infectious Disease"/>
            <person name="Wu L."/>
            <person name="Ma J."/>
        </authorList>
    </citation>
    <scope>NUCLEOTIDE SEQUENCE [LARGE SCALE GENOMIC DNA]</scope>
    <source>
        <strain evidence="2 3">LMG 29247</strain>
    </source>
</reference>